<organism evidence="1 2">
    <name type="scientific">Panagrolaimus sp. PS1159</name>
    <dbReference type="NCBI Taxonomy" id="55785"/>
    <lineage>
        <taxon>Eukaryota</taxon>
        <taxon>Metazoa</taxon>
        <taxon>Ecdysozoa</taxon>
        <taxon>Nematoda</taxon>
        <taxon>Chromadorea</taxon>
        <taxon>Rhabditida</taxon>
        <taxon>Tylenchina</taxon>
        <taxon>Panagrolaimomorpha</taxon>
        <taxon>Panagrolaimoidea</taxon>
        <taxon>Panagrolaimidae</taxon>
        <taxon>Panagrolaimus</taxon>
    </lineage>
</organism>
<dbReference type="Proteomes" id="UP000887580">
    <property type="component" value="Unplaced"/>
</dbReference>
<evidence type="ECO:0000313" key="1">
    <source>
        <dbReference type="Proteomes" id="UP000887580"/>
    </source>
</evidence>
<accession>A0AC35G2J1</accession>
<name>A0AC35G2J1_9BILA</name>
<reference evidence="2" key="1">
    <citation type="submission" date="2022-11" db="UniProtKB">
        <authorList>
            <consortium name="WormBaseParasite"/>
        </authorList>
    </citation>
    <scope>IDENTIFICATION</scope>
</reference>
<sequence length="140" mass="16410">MLTLQEMTKWTGVTSFELFLHVTALLISTVLLAGKWLKFNYITFWQIFTPLFVSSALNIYFLFIIFVRSLIEYKQFKNAFLGSVFNFLRVFMFSIFLILICHKIDGEDHKEVAVASTYGVIFMPIWVIITLFGFQACRMF</sequence>
<dbReference type="WBParaSite" id="PS1159_v2.g22967.t1">
    <property type="protein sequence ID" value="PS1159_v2.g22967.t1"/>
    <property type="gene ID" value="PS1159_v2.g22967"/>
</dbReference>
<evidence type="ECO:0000313" key="2">
    <source>
        <dbReference type="WBParaSite" id="PS1159_v2.g22967.t1"/>
    </source>
</evidence>
<protein>
    <submittedName>
        <fullName evidence="2">Uncharacterized protein</fullName>
    </submittedName>
</protein>
<proteinExistence type="predicted"/>